<proteinExistence type="predicted"/>
<sequence length="41" mass="4470">MVKTALLQGVHPDDSRRNDLGNVFNCTLNPFALETACIVVP</sequence>
<name>A0A645F824_9ZZZZ</name>
<dbReference type="AlphaFoldDB" id="A0A645F824"/>
<evidence type="ECO:0000313" key="1">
    <source>
        <dbReference type="EMBL" id="MPN09682.1"/>
    </source>
</evidence>
<reference evidence="1" key="1">
    <citation type="submission" date="2019-08" db="EMBL/GenBank/DDBJ databases">
        <authorList>
            <person name="Kucharzyk K."/>
            <person name="Murdoch R.W."/>
            <person name="Higgins S."/>
            <person name="Loffler F."/>
        </authorList>
    </citation>
    <scope>NUCLEOTIDE SEQUENCE</scope>
</reference>
<accession>A0A645F824</accession>
<organism evidence="1">
    <name type="scientific">bioreactor metagenome</name>
    <dbReference type="NCBI Taxonomy" id="1076179"/>
    <lineage>
        <taxon>unclassified sequences</taxon>
        <taxon>metagenomes</taxon>
        <taxon>ecological metagenomes</taxon>
    </lineage>
</organism>
<protein>
    <submittedName>
        <fullName evidence="1">Uncharacterized protein</fullName>
    </submittedName>
</protein>
<comment type="caution">
    <text evidence="1">The sequence shown here is derived from an EMBL/GenBank/DDBJ whole genome shotgun (WGS) entry which is preliminary data.</text>
</comment>
<gene>
    <name evidence="1" type="ORF">SDC9_156974</name>
</gene>
<dbReference type="EMBL" id="VSSQ01055815">
    <property type="protein sequence ID" value="MPN09682.1"/>
    <property type="molecule type" value="Genomic_DNA"/>
</dbReference>